<protein>
    <submittedName>
        <fullName evidence="7">WEE2 kinase</fullName>
    </submittedName>
</protein>
<dbReference type="PANTHER" id="PTHR11042:SF75">
    <property type="entry name" value="WEE1-LIKE PROTEIN KINASE 2"/>
    <property type="match status" value="1"/>
</dbReference>
<evidence type="ECO:0000256" key="2">
    <source>
        <dbReference type="ARBA" id="ARBA00022741"/>
    </source>
</evidence>
<feature type="non-terminal residue" evidence="7">
    <location>
        <position position="147"/>
    </location>
</feature>
<proteinExistence type="predicted"/>
<keyword evidence="1" id="KW-0808">Transferase</keyword>
<dbReference type="Proteomes" id="UP001166093">
    <property type="component" value="Unassembled WGS sequence"/>
</dbReference>
<evidence type="ECO:0000256" key="4">
    <source>
        <dbReference type="ARBA" id="ARBA00022840"/>
    </source>
</evidence>
<keyword evidence="3 7" id="KW-0418">Kinase</keyword>
<dbReference type="SUPFAM" id="SSF56112">
    <property type="entry name" value="Protein kinase-like (PK-like)"/>
    <property type="match status" value="1"/>
</dbReference>
<accession>A0ABS2X8X0</accession>
<dbReference type="PROSITE" id="PS00107">
    <property type="entry name" value="PROTEIN_KINASE_ATP"/>
    <property type="match status" value="1"/>
</dbReference>
<evidence type="ECO:0000256" key="1">
    <source>
        <dbReference type="ARBA" id="ARBA00022679"/>
    </source>
</evidence>
<comment type="caution">
    <text evidence="7">The sequence shown here is derived from an EMBL/GenBank/DDBJ whole genome shotgun (WGS) entry which is preliminary data.</text>
</comment>
<gene>
    <name evidence="7" type="primary">Wee2</name>
    <name evidence="7" type="ORF">GTO93_0001172</name>
</gene>
<keyword evidence="8" id="KW-1185">Reference proteome</keyword>
<dbReference type="Gene3D" id="1.10.510.10">
    <property type="entry name" value="Transferase(Phosphotransferase) domain 1"/>
    <property type="match status" value="1"/>
</dbReference>
<dbReference type="PROSITE" id="PS50011">
    <property type="entry name" value="PROTEIN_KINASE_DOM"/>
    <property type="match status" value="1"/>
</dbReference>
<evidence type="ECO:0000313" key="7">
    <source>
        <dbReference type="EMBL" id="MBN3270662.1"/>
    </source>
</evidence>
<evidence type="ECO:0000256" key="3">
    <source>
        <dbReference type="ARBA" id="ARBA00022777"/>
    </source>
</evidence>
<evidence type="ECO:0000313" key="8">
    <source>
        <dbReference type="Proteomes" id="UP001166093"/>
    </source>
</evidence>
<name>A0ABS2X8X0_POLSP</name>
<dbReference type="SMART" id="SM00220">
    <property type="entry name" value="S_TKc"/>
    <property type="match status" value="1"/>
</dbReference>
<dbReference type="InterPro" id="IPR000719">
    <property type="entry name" value="Prot_kinase_dom"/>
</dbReference>
<evidence type="ECO:0000256" key="5">
    <source>
        <dbReference type="PROSITE-ProRule" id="PRU10141"/>
    </source>
</evidence>
<dbReference type="InterPro" id="IPR011009">
    <property type="entry name" value="Kinase-like_dom_sf"/>
</dbReference>
<dbReference type="InterPro" id="IPR017441">
    <property type="entry name" value="Protein_kinase_ATP_BS"/>
</dbReference>
<sequence length="147" mass="16884">MVSRYETEFLELERIGVGEFGTVYKCVKRLDGCLYAIKRSKRPVAGSTDEKLALMEVYAHVVLGHHPHVVRYYSAWAEENHMTIHNDLQDAIAGNAVEGHFFQETELKQILLQVSMGLKYIHTSRLVHLDIKPSEDWGWGCFRYVGC</sequence>
<organism evidence="7 8">
    <name type="scientific">Polyodon spathula</name>
    <name type="common">North American paddlefish</name>
    <name type="synonym">Squalus spathula</name>
    <dbReference type="NCBI Taxonomy" id="7913"/>
    <lineage>
        <taxon>Eukaryota</taxon>
        <taxon>Metazoa</taxon>
        <taxon>Chordata</taxon>
        <taxon>Craniata</taxon>
        <taxon>Vertebrata</taxon>
        <taxon>Euteleostomi</taxon>
        <taxon>Actinopterygii</taxon>
        <taxon>Chondrostei</taxon>
        <taxon>Acipenseriformes</taxon>
        <taxon>Polyodontidae</taxon>
        <taxon>Polyodon</taxon>
    </lineage>
</organism>
<reference evidence="7" key="1">
    <citation type="journal article" date="2021" name="Cell">
        <title>Tracing the genetic footprints of vertebrate landing in non-teleost ray-finned fishes.</title>
        <authorList>
            <person name="Bi X."/>
            <person name="Wang K."/>
            <person name="Yang L."/>
            <person name="Pan H."/>
            <person name="Jiang H."/>
            <person name="Wei Q."/>
            <person name="Fang M."/>
            <person name="Yu H."/>
            <person name="Zhu C."/>
            <person name="Cai Y."/>
            <person name="He Y."/>
            <person name="Gan X."/>
            <person name="Zeng H."/>
            <person name="Yu D."/>
            <person name="Zhu Y."/>
            <person name="Jiang H."/>
            <person name="Qiu Q."/>
            <person name="Yang H."/>
            <person name="Zhang Y.E."/>
            <person name="Wang W."/>
            <person name="Zhu M."/>
            <person name="He S."/>
            <person name="Zhang G."/>
        </authorList>
    </citation>
    <scope>NUCLEOTIDE SEQUENCE</scope>
    <source>
        <strain evidence="7">Pddl_001</strain>
    </source>
</reference>
<dbReference type="EMBL" id="JAAWVQ010003558">
    <property type="protein sequence ID" value="MBN3270662.1"/>
    <property type="molecule type" value="Genomic_DNA"/>
</dbReference>
<keyword evidence="4 5" id="KW-0067">ATP-binding</keyword>
<dbReference type="Gene3D" id="3.30.200.20">
    <property type="entry name" value="Phosphorylase Kinase, domain 1"/>
    <property type="match status" value="1"/>
</dbReference>
<feature type="binding site" evidence="5">
    <location>
        <position position="38"/>
    </location>
    <ligand>
        <name>ATP</name>
        <dbReference type="ChEBI" id="CHEBI:30616"/>
    </ligand>
</feature>
<dbReference type="Pfam" id="PF00069">
    <property type="entry name" value="Pkinase"/>
    <property type="match status" value="1"/>
</dbReference>
<dbReference type="PANTHER" id="PTHR11042">
    <property type="entry name" value="EUKARYOTIC TRANSLATION INITIATION FACTOR 2-ALPHA KINASE EIF2-ALPHA KINASE -RELATED"/>
    <property type="match status" value="1"/>
</dbReference>
<evidence type="ECO:0000259" key="6">
    <source>
        <dbReference type="PROSITE" id="PS50011"/>
    </source>
</evidence>
<dbReference type="InterPro" id="IPR050339">
    <property type="entry name" value="CC_SR_Kinase"/>
</dbReference>
<keyword evidence="2 5" id="KW-0547">Nucleotide-binding</keyword>
<feature type="domain" description="Protein kinase" evidence="6">
    <location>
        <begin position="9"/>
        <end position="147"/>
    </location>
</feature>
<dbReference type="GO" id="GO:0016301">
    <property type="term" value="F:kinase activity"/>
    <property type="evidence" value="ECO:0007669"/>
    <property type="project" value="UniProtKB-KW"/>
</dbReference>
<feature type="non-terminal residue" evidence="7">
    <location>
        <position position="1"/>
    </location>
</feature>